<dbReference type="CDD" id="cd24000">
    <property type="entry name" value="ASKHA_NBD_HK"/>
    <property type="match status" value="1"/>
</dbReference>
<dbReference type="PRINTS" id="PR00475">
    <property type="entry name" value="HEXOKINASE"/>
</dbReference>
<protein>
    <recommendedName>
        <fullName evidence="14">Hexokinase</fullName>
    </recommendedName>
</protein>
<feature type="domain" description="Hexokinase N-terminal" evidence="10">
    <location>
        <begin position="5"/>
        <end position="172"/>
    </location>
</feature>
<keyword evidence="5" id="KW-0547">Nucleotide-binding</keyword>
<dbReference type="GO" id="GO:0006006">
    <property type="term" value="P:glucose metabolic process"/>
    <property type="evidence" value="ECO:0007669"/>
    <property type="project" value="TreeGrafter"/>
</dbReference>
<comment type="caution">
    <text evidence="12">The sequence shown here is derived from an EMBL/GenBank/DDBJ whole genome shotgun (WGS) entry which is preliminary data.</text>
</comment>
<keyword evidence="7" id="KW-0067">ATP-binding</keyword>
<reference evidence="12 13" key="1">
    <citation type="submission" date="2017-09" db="EMBL/GenBank/DDBJ databases">
        <title>Depth-based differentiation of microbial function through sediment-hosted aquifers and enrichment of novel symbionts in the deep terrestrial subsurface.</title>
        <authorList>
            <person name="Probst A.J."/>
            <person name="Ladd B."/>
            <person name="Jarett J.K."/>
            <person name="Geller-Mcgrath D.E."/>
            <person name="Sieber C.M."/>
            <person name="Emerson J.B."/>
            <person name="Anantharaman K."/>
            <person name="Thomas B.C."/>
            <person name="Malmstrom R."/>
            <person name="Stieglmeier M."/>
            <person name="Klingl A."/>
            <person name="Woyke T."/>
            <person name="Ryan C.M."/>
            <person name="Banfield J.F."/>
        </authorList>
    </citation>
    <scope>NUCLEOTIDE SEQUENCE [LARGE SCALE GENOMIC DNA]</scope>
    <source>
        <strain evidence="12">CG22_combo_CG10-13_8_21_14_all_38_20</strain>
    </source>
</reference>
<dbReference type="SUPFAM" id="SSF53067">
    <property type="entry name" value="Actin-like ATPase domain"/>
    <property type="match status" value="2"/>
</dbReference>
<evidence type="ECO:0000259" key="11">
    <source>
        <dbReference type="Pfam" id="PF03727"/>
    </source>
</evidence>
<dbReference type="Pfam" id="PF00349">
    <property type="entry name" value="Hexokinase_1"/>
    <property type="match status" value="1"/>
</dbReference>
<evidence type="ECO:0000256" key="7">
    <source>
        <dbReference type="ARBA" id="ARBA00022840"/>
    </source>
</evidence>
<dbReference type="GO" id="GO:0005524">
    <property type="term" value="F:ATP binding"/>
    <property type="evidence" value="ECO:0007669"/>
    <property type="project" value="UniProtKB-KW"/>
</dbReference>
<dbReference type="InterPro" id="IPR022672">
    <property type="entry name" value="Hexokinase_N"/>
</dbReference>
<comment type="similarity">
    <text evidence="3">Belongs to the hexokinase family.</text>
</comment>
<feature type="domain" description="Hexokinase C-terminal" evidence="11">
    <location>
        <begin position="270"/>
        <end position="352"/>
    </location>
</feature>
<evidence type="ECO:0000256" key="8">
    <source>
        <dbReference type="ARBA" id="ARBA00023152"/>
    </source>
</evidence>
<dbReference type="EMBL" id="PCTA01000033">
    <property type="protein sequence ID" value="PIP61136.1"/>
    <property type="molecule type" value="Genomic_DNA"/>
</dbReference>
<dbReference type="GO" id="GO:0001678">
    <property type="term" value="P:intracellular glucose homeostasis"/>
    <property type="evidence" value="ECO:0007669"/>
    <property type="project" value="InterPro"/>
</dbReference>
<dbReference type="InterPro" id="IPR043129">
    <property type="entry name" value="ATPase_NBD"/>
</dbReference>
<accession>A0A2H0BTX2</accession>
<keyword evidence="4" id="KW-0808">Transferase</keyword>
<dbReference type="UniPathway" id="UPA00109">
    <property type="reaction ID" value="UER00180"/>
</dbReference>
<evidence type="ECO:0000256" key="4">
    <source>
        <dbReference type="ARBA" id="ARBA00022679"/>
    </source>
</evidence>
<dbReference type="PROSITE" id="PS51748">
    <property type="entry name" value="HEXOKINASE_2"/>
    <property type="match status" value="1"/>
</dbReference>
<evidence type="ECO:0000256" key="1">
    <source>
        <dbReference type="ARBA" id="ARBA00004921"/>
    </source>
</evidence>
<keyword evidence="8" id="KW-0324">Glycolysis</keyword>
<comment type="pathway">
    <text evidence="2">Carbohydrate metabolism.</text>
</comment>
<dbReference type="GO" id="GO:0004340">
    <property type="term" value="F:glucokinase activity"/>
    <property type="evidence" value="ECO:0007669"/>
    <property type="project" value="TreeGrafter"/>
</dbReference>
<evidence type="ECO:0008006" key="14">
    <source>
        <dbReference type="Google" id="ProtNLM"/>
    </source>
</evidence>
<gene>
    <name evidence="12" type="ORF">COW99_05075</name>
</gene>
<evidence type="ECO:0000256" key="5">
    <source>
        <dbReference type="ARBA" id="ARBA00022741"/>
    </source>
</evidence>
<dbReference type="PANTHER" id="PTHR19443:SF16">
    <property type="entry name" value="HEXOKINASE TYPE 1-RELATED"/>
    <property type="match status" value="1"/>
</dbReference>
<feature type="domain" description="Hexokinase C-terminal" evidence="11">
    <location>
        <begin position="182"/>
        <end position="257"/>
    </location>
</feature>
<comment type="catalytic activity">
    <reaction evidence="9">
        <text>D-fructose + ATP = D-fructose 6-phosphate + ADP + H(+)</text>
        <dbReference type="Rhea" id="RHEA:16125"/>
        <dbReference type="ChEBI" id="CHEBI:15378"/>
        <dbReference type="ChEBI" id="CHEBI:30616"/>
        <dbReference type="ChEBI" id="CHEBI:37721"/>
        <dbReference type="ChEBI" id="CHEBI:61527"/>
        <dbReference type="ChEBI" id="CHEBI:456216"/>
        <dbReference type="EC" id="2.7.1.1"/>
    </reaction>
    <physiologicalReaction direction="left-to-right" evidence="9">
        <dbReference type="Rhea" id="RHEA:16126"/>
    </physiologicalReaction>
</comment>
<dbReference type="InterPro" id="IPR001312">
    <property type="entry name" value="Hexokinase"/>
</dbReference>
<dbReference type="InterPro" id="IPR022673">
    <property type="entry name" value="Hexokinase_C"/>
</dbReference>
<organism evidence="12 13">
    <name type="scientific">Candidatus Roizmanbacteria bacterium CG22_combo_CG10-13_8_21_14_all_38_20</name>
    <dbReference type="NCBI Taxonomy" id="1974862"/>
    <lineage>
        <taxon>Bacteria</taxon>
        <taxon>Candidatus Roizmaniibacteriota</taxon>
    </lineage>
</organism>
<evidence type="ECO:0000256" key="2">
    <source>
        <dbReference type="ARBA" id="ARBA00005007"/>
    </source>
</evidence>
<evidence type="ECO:0000313" key="13">
    <source>
        <dbReference type="Proteomes" id="UP000231246"/>
    </source>
</evidence>
<dbReference type="PANTHER" id="PTHR19443">
    <property type="entry name" value="HEXOKINASE"/>
    <property type="match status" value="1"/>
</dbReference>
<sequence length="365" mass="39770">MQADLSQFKLSKAQLLEVRKRFIEGAGLGNYPSCIYFNNKPKPGEYIVIELGGSNLRAGRVTLSSSNPVIGKIISGNVPCTKDICSPKEFYNQIIDQIEPVLDNIPIGFTFSFVTLINEAADGKLLYWTKGIKVPKLVGKYIGAEFIKILHSRGYSVPRIVLLNDTVATFLSGINHDPVASLVVGTGMNLAVVGEDQQVINCEAGNLKVKDLSVWTEIDEELDKISPEPGINSFEKLVSGKYLPLIYNKITNEKIANSKQLAMKMLKGDKLAKLLFTRSAQLIGAILSTTLEMNPQGQTLQVQNKIITEGAIFWEVPGYKDIVSSTVLNLSGQSMNFIKIDNPGLVGAAIAVGLTDSPNTVLTHE</sequence>
<evidence type="ECO:0000256" key="6">
    <source>
        <dbReference type="ARBA" id="ARBA00022777"/>
    </source>
</evidence>
<dbReference type="GO" id="GO:0008865">
    <property type="term" value="F:fructokinase activity"/>
    <property type="evidence" value="ECO:0007669"/>
    <property type="project" value="TreeGrafter"/>
</dbReference>
<dbReference type="Gene3D" id="3.40.367.20">
    <property type="match status" value="2"/>
</dbReference>
<dbReference type="Pfam" id="PF03727">
    <property type="entry name" value="Hexokinase_2"/>
    <property type="match status" value="2"/>
</dbReference>
<keyword evidence="6" id="KW-0418">Kinase</keyword>
<dbReference type="Proteomes" id="UP000231246">
    <property type="component" value="Unassembled WGS sequence"/>
</dbReference>
<name>A0A2H0BTX2_9BACT</name>
<comment type="pathway">
    <text evidence="1">Carbohydrate degradation.</text>
</comment>
<dbReference type="GO" id="GO:0006096">
    <property type="term" value="P:glycolytic process"/>
    <property type="evidence" value="ECO:0007669"/>
    <property type="project" value="UniProtKB-UniPathway"/>
</dbReference>
<evidence type="ECO:0000256" key="3">
    <source>
        <dbReference type="ARBA" id="ARBA00009225"/>
    </source>
</evidence>
<dbReference type="Gene3D" id="3.30.420.40">
    <property type="match status" value="1"/>
</dbReference>
<evidence type="ECO:0000313" key="12">
    <source>
        <dbReference type="EMBL" id="PIP61136.1"/>
    </source>
</evidence>
<dbReference type="AlphaFoldDB" id="A0A2H0BTX2"/>
<evidence type="ECO:0000259" key="10">
    <source>
        <dbReference type="Pfam" id="PF00349"/>
    </source>
</evidence>
<evidence type="ECO:0000256" key="9">
    <source>
        <dbReference type="ARBA" id="ARBA00047905"/>
    </source>
</evidence>
<proteinExistence type="inferred from homology"/>
<dbReference type="GO" id="GO:0005536">
    <property type="term" value="F:D-glucose binding"/>
    <property type="evidence" value="ECO:0007669"/>
    <property type="project" value="InterPro"/>
</dbReference>